<comment type="caution">
    <text evidence="1">The sequence shown here is derived from an EMBL/GenBank/DDBJ whole genome shotgun (WGS) entry which is preliminary data.</text>
</comment>
<sequence length="73" mass="8137">MNYQHIITIESGKRGGKPCIRGMRITVGDVLAWLASGMTFEQILDDFPELSREDIQACPAFVADKENGVRRAL</sequence>
<dbReference type="PANTHER" id="PTHR34849:SF5">
    <property type="entry name" value="SSL2733 PROTEIN"/>
    <property type="match status" value="1"/>
</dbReference>
<dbReference type="Pfam" id="PF04255">
    <property type="entry name" value="DUF433"/>
    <property type="match status" value="1"/>
</dbReference>
<dbReference type="EMBL" id="BAABHB010000012">
    <property type="protein sequence ID" value="GAA4415350.1"/>
    <property type="molecule type" value="Genomic_DNA"/>
</dbReference>
<dbReference type="RefSeq" id="WP_345270371.1">
    <property type="nucleotide sequence ID" value="NZ_BAABHB010000012.1"/>
</dbReference>
<reference evidence="2" key="1">
    <citation type="journal article" date="2019" name="Int. J. Syst. Evol. Microbiol.">
        <title>The Global Catalogue of Microorganisms (GCM) 10K type strain sequencing project: providing services to taxonomists for standard genome sequencing and annotation.</title>
        <authorList>
            <consortium name="The Broad Institute Genomics Platform"/>
            <consortium name="The Broad Institute Genome Sequencing Center for Infectious Disease"/>
            <person name="Wu L."/>
            <person name="Ma J."/>
        </authorList>
    </citation>
    <scope>NUCLEOTIDE SEQUENCE [LARGE SCALE GENOMIC DNA]</scope>
    <source>
        <strain evidence="2">JCM 17925</strain>
    </source>
</reference>
<accession>A0ABP8KU28</accession>
<dbReference type="InterPro" id="IPR007367">
    <property type="entry name" value="DUF433"/>
</dbReference>
<dbReference type="PANTHER" id="PTHR34849">
    <property type="entry name" value="SSL5025 PROTEIN"/>
    <property type="match status" value="1"/>
</dbReference>
<dbReference type="SUPFAM" id="SSF46689">
    <property type="entry name" value="Homeodomain-like"/>
    <property type="match status" value="1"/>
</dbReference>
<proteinExistence type="predicted"/>
<gene>
    <name evidence="1" type="ORF">GCM10023187_45810</name>
</gene>
<dbReference type="InterPro" id="IPR036388">
    <property type="entry name" value="WH-like_DNA-bd_sf"/>
</dbReference>
<evidence type="ECO:0000313" key="2">
    <source>
        <dbReference type="Proteomes" id="UP001500936"/>
    </source>
</evidence>
<dbReference type="InterPro" id="IPR009057">
    <property type="entry name" value="Homeodomain-like_sf"/>
</dbReference>
<dbReference type="Gene3D" id="1.10.10.10">
    <property type="entry name" value="Winged helix-like DNA-binding domain superfamily/Winged helix DNA-binding domain"/>
    <property type="match status" value="1"/>
</dbReference>
<evidence type="ECO:0000313" key="1">
    <source>
        <dbReference type="EMBL" id="GAA4415350.1"/>
    </source>
</evidence>
<organism evidence="1 2">
    <name type="scientific">Nibrella viscosa</name>
    <dbReference type="NCBI Taxonomy" id="1084524"/>
    <lineage>
        <taxon>Bacteria</taxon>
        <taxon>Pseudomonadati</taxon>
        <taxon>Bacteroidota</taxon>
        <taxon>Cytophagia</taxon>
        <taxon>Cytophagales</taxon>
        <taxon>Spirosomataceae</taxon>
        <taxon>Nibrella</taxon>
    </lineage>
</organism>
<name>A0ABP8KU28_9BACT</name>
<dbReference type="Proteomes" id="UP001500936">
    <property type="component" value="Unassembled WGS sequence"/>
</dbReference>
<keyword evidence="2" id="KW-1185">Reference proteome</keyword>
<protein>
    <submittedName>
        <fullName evidence="1">DUF433 domain-containing protein</fullName>
    </submittedName>
</protein>